<accession>A0A9P5CE22</accession>
<protein>
    <submittedName>
        <fullName evidence="2">Uncharacterized protein</fullName>
    </submittedName>
</protein>
<organism evidence="2 3">
    <name type="scientific">Trichoderma lentiforme</name>
    <dbReference type="NCBI Taxonomy" id="1567552"/>
    <lineage>
        <taxon>Eukaryota</taxon>
        <taxon>Fungi</taxon>
        <taxon>Dikarya</taxon>
        <taxon>Ascomycota</taxon>
        <taxon>Pezizomycotina</taxon>
        <taxon>Sordariomycetes</taxon>
        <taxon>Hypocreomycetidae</taxon>
        <taxon>Hypocreales</taxon>
        <taxon>Hypocreaceae</taxon>
        <taxon>Trichoderma</taxon>
    </lineage>
</organism>
<keyword evidence="3" id="KW-1185">Reference proteome</keyword>
<evidence type="ECO:0000256" key="1">
    <source>
        <dbReference type="SAM" id="MobiDB-lite"/>
    </source>
</evidence>
<evidence type="ECO:0000313" key="3">
    <source>
        <dbReference type="Proteomes" id="UP000801864"/>
    </source>
</evidence>
<proteinExistence type="predicted"/>
<dbReference type="EMBL" id="QLNT01000009">
    <property type="protein sequence ID" value="KAF3072089.1"/>
    <property type="molecule type" value="Genomic_DNA"/>
</dbReference>
<feature type="region of interest" description="Disordered" evidence="1">
    <location>
        <begin position="1"/>
        <end position="30"/>
    </location>
</feature>
<reference evidence="2 3" key="1">
    <citation type="submission" date="2018-06" db="EMBL/GenBank/DDBJ databases">
        <title>Genome analysis of cellulolytic fungus Trichoderma lentiforme CFAM-422.</title>
        <authorList>
            <person name="Steindorff A.S."/>
            <person name="Formighieri E.F."/>
            <person name="Midorikawa G.E.O."/>
            <person name="Tamietti M.S."/>
            <person name="Ramos E.Z."/>
            <person name="Silva A.S."/>
            <person name="Bon E.P.S."/>
            <person name="Mendes T.D."/>
            <person name="Damaso M.C.T."/>
            <person name="Favaro L.C.L."/>
        </authorList>
    </citation>
    <scope>NUCLEOTIDE SEQUENCE [LARGE SCALE GENOMIC DNA]</scope>
    <source>
        <strain evidence="2 3">CFAM-422</strain>
    </source>
</reference>
<name>A0A9P5CE22_9HYPO</name>
<gene>
    <name evidence="2" type="ORF">CFAM422_005982</name>
</gene>
<evidence type="ECO:0000313" key="2">
    <source>
        <dbReference type="EMBL" id="KAF3072089.1"/>
    </source>
</evidence>
<feature type="compositionally biased region" description="Basic and acidic residues" evidence="1">
    <location>
        <begin position="12"/>
        <end position="23"/>
    </location>
</feature>
<sequence>MSVNAMFTYRSSRSEEWSRKSEVTMRTGGTGRPKLQTRLVLYQCLDSINLGRRRGIRVMSVLWQTGAATASWLGEESKGVRVGRLRW</sequence>
<dbReference type="AlphaFoldDB" id="A0A9P5CE22"/>
<comment type="caution">
    <text evidence="2">The sequence shown here is derived from an EMBL/GenBank/DDBJ whole genome shotgun (WGS) entry which is preliminary data.</text>
</comment>
<dbReference type="Proteomes" id="UP000801864">
    <property type="component" value="Unassembled WGS sequence"/>
</dbReference>